<dbReference type="NCBIfam" id="NF033664">
    <property type="entry name" value="PACE_transport"/>
    <property type="match status" value="1"/>
</dbReference>
<dbReference type="Proteomes" id="UP000310754">
    <property type="component" value="Unassembled WGS sequence"/>
</dbReference>
<evidence type="ECO:0000259" key="2">
    <source>
        <dbReference type="Pfam" id="PF05232"/>
    </source>
</evidence>
<reference evidence="3 4" key="1">
    <citation type="submission" date="2019-04" db="EMBL/GenBank/DDBJ databases">
        <title>Rhizobium terrae sp. nov., isolated from a paddy soil.</title>
        <authorList>
            <person name="Lin S.-Y."/>
            <person name="Hameed A."/>
            <person name="Huang H.-I."/>
            <person name="Young C.-C."/>
        </authorList>
    </citation>
    <scope>NUCLEOTIDE SEQUENCE [LARGE SCALE GENOMIC DNA]</scope>
    <source>
        <strain evidence="3 4">CC-HIH110</strain>
    </source>
</reference>
<accession>A0A4S4A725</accession>
<keyword evidence="1" id="KW-1133">Transmembrane helix</keyword>
<protein>
    <submittedName>
        <fullName evidence="3">PACE efflux transporter</fullName>
    </submittedName>
</protein>
<comment type="caution">
    <text evidence="3">The sequence shown here is derived from an EMBL/GenBank/DDBJ whole genome shotgun (WGS) entry which is preliminary data.</text>
</comment>
<dbReference type="InterPro" id="IPR058208">
    <property type="entry name" value="PACE"/>
</dbReference>
<proteinExistence type="predicted"/>
<sequence>MKTVRDRVQHAIVFEVIALLIIIPLGILFFHMPANDIGLITIGSAVVATGWNYIYNLLFDIGMKRVKGDLNKTIPIRVFHAILFEAGLLAILAPLVALYLGITLVEALILDVSLSLFYVVYAFLFNLIYDRLFPFSQSRQNG</sequence>
<feature type="domain" description="Chlorhexidine efflux transporter" evidence="2">
    <location>
        <begin position="72"/>
        <end position="134"/>
    </location>
</feature>
<dbReference type="RefSeq" id="WP_190234780.1">
    <property type="nucleotide sequence ID" value="NZ_SSOA01000001.1"/>
</dbReference>
<dbReference type="AlphaFoldDB" id="A0A4S4A725"/>
<feature type="transmembrane region" description="Helical" evidence="1">
    <location>
        <begin position="78"/>
        <end position="102"/>
    </location>
</feature>
<keyword evidence="1" id="KW-0472">Membrane</keyword>
<feature type="domain" description="Chlorhexidine efflux transporter" evidence="2">
    <location>
        <begin position="2"/>
        <end position="64"/>
    </location>
</feature>
<evidence type="ECO:0000313" key="3">
    <source>
        <dbReference type="EMBL" id="THF53796.1"/>
    </source>
</evidence>
<dbReference type="EMBL" id="SSOA01000001">
    <property type="protein sequence ID" value="THF53796.1"/>
    <property type="molecule type" value="Genomic_DNA"/>
</dbReference>
<evidence type="ECO:0000256" key="1">
    <source>
        <dbReference type="SAM" id="Phobius"/>
    </source>
</evidence>
<feature type="transmembrane region" description="Helical" evidence="1">
    <location>
        <begin position="108"/>
        <end position="129"/>
    </location>
</feature>
<evidence type="ECO:0000313" key="4">
    <source>
        <dbReference type="Proteomes" id="UP000310754"/>
    </source>
</evidence>
<name>A0A4S4A725_9HYPH</name>
<keyword evidence="4" id="KW-1185">Reference proteome</keyword>
<dbReference type="Pfam" id="PF05232">
    <property type="entry name" value="BTP"/>
    <property type="match status" value="2"/>
</dbReference>
<organism evidence="3 4">
    <name type="scientific">Allorhizobium terrae</name>
    <dbReference type="NCBI Taxonomy" id="1848972"/>
    <lineage>
        <taxon>Bacteria</taxon>
        <taxon>Pseudomonadati</taxon>
        <taxon>Pseudomonadota</taxon>
        <taxon>Alphaproteobacteria</taxon>
        <taxon>Hyphomicrobiales</taxon>
        <taxon>Rhizobiaceae</taxon>
        <taxon>Rhizobium/Agrobacterium group</taxon>
        <taxon>Allorhizobium</taxon>
    </lineage>
</organism>
<keyword evidence="1" id="KW-0812">Transmembrane</keyword>
<feature type="transmembrane region" description="Helical" evidence="1">
    <location>
        <begin position="12"/>
        <end position="31"/>
    </location>
</feature>
<feature type="transmembrane region" description="Helical" evidence="1">
    <location>
        <begin position="37"/>
        <end position="58"/>
    </location>
</feature>
<gene>
    <name evidence="3" type="ORF">E6C51_01370</name>
</gene>
<dbReference type="InterPro" id="IPR007896">
    <property type="entry name" value="BTP_bacteria"/>
</dbReference>